<dbReference type="EMBL" id="QMQV01000029">
    <property type="protein sequence ID" value="RLE49610.1"/>
    <property type="molecule type" value="Genomic_DNA"/>
</dbReference>
<sequence length="350" mass="38801">MFKLPKVQSALKRLSFDAVILFKPANVRYVTGFPSGFVLVDENKATLFVPEVDFIEASETVECCEVKKIGVSEDWIDVLRKEIAGQKIAVVGIEKGLSIETFTKLEALGIRLERTDFIENLRSVKDQDEVNLIRQAVKVAEKGLEEALNVLKEGVREVDIAAKIEFTLRVEGSEDYPFNVIVASGARAAYPHGRVSNKQLRKGEPVVIDIGARVNGYCSDITRTFFIGGVNDSFREVYEAVTRAQEEVFERVKPGVKCCELDKIAREVLGRYGLAQAFVHGLGHGLGLEIHEKPTLNPKSHEEICTGNVLTVEPGVYIRSKGGVRVEDDVLVTSHGVEIITKFTRELLVV</sequence>
<proteinExistence type="inferred from homology"/>
<comment type="similarity">
    <text evidence="3">Belongs to the peptidase M24B family.</text>
</comment>
<dbReference type="InterPro" id="IPR000587">
    <property type="entry name" value="Creatinase_N"/>
</dbReference>
<dbReference type="AlphaFoldDB" id="A0A497ESA9"/>
<dbReference type="PANTHER" id="PTHR46112">
    <property type="entry name" value="AMINOPEPTIDASE"/>
    <property type="match status" value="1"/>
</dbReference>
<dbReference type="Proteomes" id="UP000278475">
    <property type="component" value="Unassembled WGS sequence"/>
</dbReference>
<dbReference type="GO" id="GO:0016787">
    <property type="term" value="F:hydrolase activity"/>
    <property type="evidence" value="ECO:0007669"/>
    <property type="project" value="UniProtKB-KW"/>
</dbReference>
<evidence type="ECO:0000259" key="5">
    <source>
        <dbReference type="Pfam" id="PF01321"/>
    </source>
</evidence>
<dbReference type="PANTHER" id="PTHR46112:SF2">
    <property type="entry name" value="XAA-PRO AMINOPEPTIDASE P-RELATED"/>
    <property type="match status" value="1"/>
</dbReference>
<evidence type="ECO:0000313" key="6">
    <source>
        <dbReference type="EMBL" id="RLE49610.1"/>
    </source>
</evidence>
<comment type="caution">
    <text evidence="6">The sequence shown here is derived from an EMBL/GenBank/DDBJ whole genome shotgun (WGS) entry which is preliminary data.</text>
</comment>
<dbReference type="GO" id="GO:0046872">
    <property type="term" value="F:metal ion binding"/>
    <property type="evidence" value="ECO:0007669"/>
    <property type="project" value="UniProtKB-KW"/>
</dbReference>
<protein>
    <recommendedName>
        <fullName evidence="8">Aminopeptidase P family protein</fullName>
    </recommendedName>
</protein>
<dbReference type="InterPro" id="IPR036005">
    <property type="entry name" value="Creatinase/aminopeptidase-like"/>
</dbReference>
<dbReference type="Pfam" id="PF00557">
    <property type="entry name" value="Peptidase_M24"/>
    <property type="match status" value="1"/>
</dbReference>
<evidence type="ECO:0000256" key="1">
    <source>
        <dbReference type="ARBA" id="ARBA00022723"/>
    </source>
</evidence>
<accession>A0A497ESA9</accession>
<dbReference type="SUPFAM" id="SSF55920">
    <property type="entry name" value="Creatinase/aminopeptidase"/>
    <property type="match status" value="1"/>
</dbReference>
<gene>
    <name evidence="6" type="ORF">DRJ31_04355</name>
</gene>
<dbReference type="InterPro" id="IPR000994">
    <property type="entry name" value="Pept_M24"/>
</dbReference>
<dbReference type="InterPro" id="IPR001131">
    <property type="entry name" value="Peptidase_M24B_aminopep-P_CS"/>
</dbReference>
<dbReference type="Gene3D" id="3.40.350.10">
    <property type="entry name" value="Creatinase/prolidase N-terminal domain"/>
    <property type="match status" value="1"/>
</dbReference>
<evidence type="ECO:0000259" key="4">
    <source>
        <dbReference type="Pfam" id="PF00557"/>
    </source>
</evidence>
<dbReference type="Pfam" id="PF01321">
    <property type="entry name" value="Creatinase_N"/>
    <property type="match status" value="1"/>
</dbReference>
<evidence type="ECO:0000256" key="2">
    <source>
        <dbReference type="ARBA" id="ARBA00022801"/>
    </source>
</evidence>
<dbReference type="InterPro" id="IPR050659">
    <property type="entry name" value="Peptidase_M24B"/>
</dbReference>
<dbReference type="SUPFAM" id="SSF53092">
    <property type="entry name" value="Creatinase/prolidase N-terminal domain"/>
    <property type="match status" value="1"/>
</dbReference>
<evidence type="ECO:0000313" key="7">
    <source>
        <dbReference type="Proteomes" id="UP000278475"/>
    </source>
</evidence>
<name>A0A497ESA9_9CREN</name>
<dbReference type="InterPro" id="IPR029149">
    <property type="entry name" value="Creatin/AminoP/Spt16_N"/>
</dbReference>
<dbReference type="Gene3D" id="3.90.230.10">
    <property type="entry name" value="Creatinase/methionine aminopeptidase superfamily"/>
    <property type="match status" value="1"/>
</dbReference>
<reference evidence="6 7" key="1">
    <citation type="submission" date="2018-06" db="EMBL/GenBank/DDBJ databases">
        <title>Extensive metabolic versatility and redundancy in microbially diverse, dynamic hydrothermal sediments.</title>
        <authorList>
            <person name="Dombrowski N."/>
            <person name="Teske A."/>
            <person name="Baker B.J."/>
        </authorList>
    </citation>
    <scope>NUCLEOTIDE SEQUENCE [LARGE SCALE GENOMIC DNA]</scope>
    <source>
        <strain evidence="6">B66_G16</strain>
    </source>
</reference>
<dbReference type="CDD" id="cd01092">
    <property type="entry name" value="APP-like"/>
    <property type="match status" value="1"/>
</dbReference>
<dbReference type="PROSITE" id="PS00491">
    <property type="entry name" value="PROLINE_PEPTIDASE"/>
    <property type="match status" value="1"/>
</dbReference>
<feature type="domain" description="Creatinase N-terminal" evidence="5">
    <location>
        <begin position="4"/>
        <end position="122"/>
    </location>
</feature>
<feature type="domain" description="Peptidase M24" evidence="4">
    <location>
        <begin position="132"/>
        <end position="333"/>
    </location>
</feature>
<evidence type="ECO:0000256" key="3">
    <source>
        <dbReference type="RuleBase" id="RU000590"/>
    </source>
</evidence>
<evidence type="ECO:0008006" key="8">
    <source>
        <dbReference type="Google" id="ProtNLM"/>
    </source>
</evidence>
<organism evidence="6 7">
    <name type="scientific">Thermoproteota archaeon</name>
    <dbReference type="NCBI Taxonomy" id="2056631"/>
    <lineage>
        <taxon>Archaea</taxon>
        <taxon>Thermoproteota</taxon>
    </lineage>
</organism>
<keyword evidence="2" id="KW-0378">Hydrolase</keyword>
<keyword evidence="1 3" id="KW-0479">Metal-binding</keyword>